<dbReference type="Pfam" id="PF20043">
    <property type="entry name" value="DUF6445"/>
    <property type="match status" value="1"/>
</dbReference>
<dbReference type="Proteomes" id="UP001589813">
    <property type="component" value="Unassembled WGS sequence"/>
</dbReference>
<evidence type="ECO:0000313" key="1">
    <source>
        <dbReference type="EMBL" id="MFC0050472.1"/>
    </source>
</evidence>
<dbReference type="EMBL" id="JBHLXP010000005">
    <property type="protein sequence ID" value="MFC0050472.1"/>
    <property type="molecule type" value="Genomic_DNA"/>
</dbReference>
<dbReference type="InterPro" id="IPR045617">
    <property type="entry name" value="DUF6445"/>
</dbReference>
<reference evidence="1 2" key="1">
    <citation type="submission" date="2024-09" db="EMBL/GenBank/DDBJ databases">
        <authorList>
            <person name="Sun Q."/>
            <person name="Mori K."/>
        </authorList>
    </citation>
    <scope>NUCLEOTIDE SEQUENCE [LARGE SCALE GENOMIC DNA]</scope>
    <source>
        <strain evidence="1 2">KCTC 23315</strain>
    </source>
</reference>
<comment type="caution">
    <text evidence="1">The sequence shown here is derived from an EMBL/GenBank/DDBJ whole genome shotgun (WGS) entry which is preliminary data.</text>
</comment>
<evidence type="ECO:0000313" key="2">
    <source>
        <dbReference type="Proteomes" id="UP001589813"/>
    </source>
</evidence>
<name>A0ABV6BI38_9GAMM</name>
<proteinExistence type="predicted"/>
<keyword evidence="2" id="KW-1185">Reference proteome</keyword>
<protein>
    <submittedName>
        <fullName evidence="1">DUF6445 family protein</fullName>
    </submittedName>
</protein>
<accession>A0ABV6BI38</accession>
<organism evidence="1 2">
    <name type="scientific">Rheinheimera tilapiae</name>
    <dbReference type="NCBI Taxonomy" id="875043"/>
    <lineage>
        <taxon>Bacteria</taxon>
        <taxon>Pseudomonadati</taxon>
        <taxon>Pseudomonadota</taxon>
        <taxon>Gammaproteobacteria</taxon>
        <taxon>Chromatiales</taxon>
        <taxon>Chromatiaceae</taxon>
        <taxon>Rheinheimera</taxon>
    </lineage>
</organism>
<dbReference type="RefSeq" id="WP_377248305.1">
    <property type="nucleotide sequence ID" value="NZ_JBHLXP010000005.1"/>
</dbReference>
<gene>
    <name evidence="1" type="ORF">ACFFJP_19450</name>
</gene>
<sequence>MYAFNPKAQVQWLELGQSRTRALLIDDALTDLSLIRQEAMSATFRQDQGSYYPGVRAELPQAYARCLLEALYPLLLQLVQPPPEYRLIPQQWYLSLLTTPAAQLLPLQRLPHFDKAEPLHLAILHYLADGPHGGTGFFRHDASGLEKITPAQQQAYFSQLQQQLAAQGGAAAGFPAAQTPHFTLYQQLAYKPNRLLIYPGHLLHSALVEPDTDLSADPRHGRLTANLFVQFQPKR</sequence>